<dbReference type="PROSITE" id="PS00455">
    <property type="entry name" value="AMP_BINDING"/>
    <property type="match status" value="1"/>
</dbReference>
<dbReference type="InterPro" id="IPR000873">
    <property type="entry name" value="AMP-dep_synth/lig_dom"/>
</dbReference>
<dbReference type="GO" id="GO:0043041">
    <property type="term" value="P:amino acid activation for nonribosomal peptide biosynthetic process"/>
    <property type="evidence" value="ECO:0007669"/>
    <property type="project" value="TreeGrafter"/>
</dbReference>
<evidence type="ECO:0000256" key="1">
    <source>
        <dbReference type="SAM" id="MobiDB-lite"/>
    </source>
</evidence>
<organism evidence="4 5">
    <name type="scientific">Natronosporangium hydrolyticum</name>
    <dbReference type="NCBI Taxonomy" id="2811111"/>
    <lineage>
        <taxon>Bacteria</taxon>
        <taxon>Bacillati</taxon>
        <taxon>Actinomycetota</taxon>
        <taxon>Actinomycetes</taxon>
        <taxon>Micromonosporales</taxon>
        <taxon>Micromonosporaceae</taxon>
        <taxon>Natronosporangium</taxon>
    </lineage>
</organism>
<evidence type="ECO:0000313" key="4">
    <source>
        <dbReference type="EMBL" id="QSB16785.1"/>
    </source>
</evidence>
<dbReference type="GO" id="GO:0044550">
    <property type="term" value="P:secondary metabolite biosynthetic process"/>
    <property type="evidence" value="ECO:0007669"/>
    <property type="project" value="TreeGrafter"/>
</dbReference>
<feature type="region of interest" description="Disordered" evidence="1">
    <location>
        <begin position="1"/>
        <end position="21"/>
    </location>
</feature>
<dbReference type="Pfam" id="PF00501">
    <property type="entry name" value="AMP-binding"/>
    <property type="match status" value="1"/>
</dbReference>
<dbReference type="RefSeq" id="WP_239679021.1">
    <property type="nucleotide sequence ID" value="NZ_CP070499.1"/>
</dbReference>
<accession>A0A895YLD6</accession>
<proteinExistence type="predicted"/>
<evidence type="ECO:0000313" key="5">
    <source>
        <dbReference type="Proteomes" id="UP000662857"/>
    </source>
</evidence>
<dbReference type="InterPro" id="IPR045851">
    <property type="entry name" value="AMP-bd_C_sf"/>
</dbReference>
<gene>
    <name evidence="4" type="ORF">JQS43_11165</name>
</gene>
<dbReference type="AlphaFoldDB" id="A0A895YLD6"/>
<feature type="domain" description="AMP-dependent synthetase/ligase" evidence="2">
    <location>
        <begin position="135"/>
        <end position="361"/>
    </location>
</feature>
<dbReference type="Pfam" id="PF13193">
    <property type="entry name" value="AMP-binding_C"/>
    <property type="match status" value="1"/>
</dbReference>
<dbReference type="GO" id="GO:0005737">
    <property type="term" value="C:cytoplasm"/>
    <property type="evidence" value="ECO:0007669"/>
    <property type="project" value="TreeGrafter"/>
</dbReference>
<evidence type="ECO:0000259" key="3">
    <source>
        <dbReference type="Pfam" id="PF13193"/>
    </source>
</evidence>
<dbReference type="GO" id="GO:0031177">
    <property type="term" value="F:phosphopantetheine binding"/>
    <property type="evidence" value="ECO:0007669"/>
    <property type="project" value="TreeGrafter"/>
</dbReference>
<dbReference type="InterPro" id="IPR020845">
    <property type="entry name" value="AMP-binding_CS"/>
</dbReference>
<dbReference type="InterPro" id="IPR042099">
    <property type="entry name" value="ANL_N_sf"/>
</dbReference>
<sequence>MTPQSADLRPRNGAEPGRPAPTEIGLLVAAQAEHRPTAVAIQYGDTAVTYRDLAALATQAQQRLAAAALAPAEPICLSATKTPQTIATILACLLTGRPVLLAAAALPDDVAEQLAAVAGCRTSWDDRTFRRVAAAPDTPPSPPPAGTSFMLTTSGSTGLPKVVPLPSTAVARFVEWAAATFGIDAGSTVLNYAPINFDLCLLDVWTTLAQGGRVVLVDPDRAANGRYLADLLRRHRPQVVQAVPIYFHLLAEAESGAAASGEPGFDSVQQVMVTGDAPTEQVLAELPCLFPDARRWNVYGCTETNDSFCHEIRDDTTVPVPIGDPLPGVAAEIVTGDGAVLAGPGIGELWVCTPFQSSGYLTAGHAGRFAARPGGADGRQWFRTGDLVQRGPAGELTLVGRTDHQVKIRGVAVNTAQVEQVLLAHPKVREAAVVAVPDPVTGHRLLAGVRPHPDARLNSLTLRKHCASRVSPAAVPSTLRIIGDPLPRTTTGKVDRRAVSALLHPPITKGHPA</sequence>
<dbReference type="Proteomes" id="UP000662857">
    <property type="component" value="Chromosome"/>
</dbReference>
<dbReference type="Gene3D" id="3.40.50.12780">
    <property type="entry name" value="N-terminal domain of ligase-like"/>
    <property type="match status" value="1"/>
</dbReference>
<keyword evidence="5" id="KW-1185">Reference proteome</keyword>
<dbReference type="Gene3D" id="3.30.300.30">
    <property type="match status" value="1"/>
</dbReference>
<evidence type="ECO:0000259" key="2">
    <source>
        <dbReference type="Pfam" id="PF00501"/>
    </source>
</evidence>
<dbReference type="PANTHER" id="PTHR45527">
    <property type="entry name" value="NONRIBOSOMAL PEPTIDE SYNTHETASE"/>
    <property type="match status" value="1"/>
</dbReference>
<feature type="domain" description="AMP-binding enzyme C-terminal" evidence="3">
    <location>
        <begin position="417"/>
        <end position="493"/>
    </location>
</feature>
<dbReference type="PANTHER" id="PTHR45527:SF1">
    <property type="entry name" value="FATTY ACID SYNTHASE"/>
    <property type="match status" value="1"/>
</dbReference>
<reference evidence="4" key="1">
    <citation type="submission" date="2021-02" db="EMBL/GenBank/DDBJ databases">
        <title>Natrosporangium hydrolyticum gen. nov., sp. nov, a haloalkaliphilic actinobacterium from a soda solonchak soil.</title>
        <authorList>
            <person name="Sorokin D.Y."/>
            <person name="Khijniak T.V."/>
            <person name="Zakharycheva A.P."/>
            <person name="Boueva O.V."/>
            <person name="Ariskina E.V."/>
            <person name="Hahnke R.L."/>
            <person name="Bunk B."/>
            <person name="Sproer C."/>
            <person name="Schumann P."/>
            <person name="Evtushenko L.I."/>
            <person name="Kublanov I.V."/>
        </authorList>
    </citation>
    <scope>NUCLEOTIDE SEQUENCE</scope>
    <source>
        <strain evidence="4">DSM 106523</strain>
    </source>
</reference>
<dbReference type="EMBL" id="CP070499">
    <property type="protein sequence ID" value="QSB16785.1"/>
    <property type="molecule type" value="Genomic_DNA"/>
</dbReference>
<protein>
    <submittedName>
        <fullName evidence="4">AMP-binding protein</fullName>
    </submittedName>
</protein>
<name>A0A895YLD6_9ACTN</name>
<dbReference type="SUPFAM" id="SSF56801">
    <property type="entry name" value="Acetyl-CoA synthetase-like"/>
    <property type="match status" value="1"/>
</dbReference>
<dbReference type="InterPro" id="IPR025110">
    <property type="entry name" value="AMP-bd_C"/>
</dbReference>
<dbReference type="KEGG" id="nhy:JQS43_11165"/>